<organism evidence="2 3">
    <name type="scientific">Arthroderma otae (strain ATCC MYA-4605 / CBS 113480)</name>
    <name type="common">Microsporum canis</name>
    <dbReference type="NCBI Taxonomy" id="554155"/>
    <lineage>
        <taxon>Eukaryota</taxon>
        <taxon>Fungi</taxon>
        <taxon>Dikarya</taxon>
        <taxon>Ascomycota</taxon>
        <taxon>Pezizomycotina</taxon>
        <taxon>Eurotiomycetes</taxon>
        <taxon>Eurotiomycetidae</taxon>
        <taxon>Onygenales</taxon>
        <taxon>Arthrodermataceae</taxon>
        <taxon>Microsporum</taxon>
    </lineage>
</organism>
<reference evidence="3" key="1">
    <citation type="journal article" date="2012" name="MBio">
        <title>Comparative genome analysis of Trichophyton rubrum and related dermatophytes reveals candidate genes involved in infection.</title>
        <authorList>
            <person name="Martinez D.A."/>
            <person name="Oliver B.G."/>
            <person name="Graeser Y."/>
            <person name="Goldberg J.M."/>
            <person name="Li W."/>
            <person name="Martinez-Rossi N.M."/>
            <person name="Monod M."/>
            <person name="Shelest E."/>
            <person name="Barton R.C."/>
            <person name="Birch E."/>
            <person name="Brakhage A.A."/>
            <person name="Chen Z."/>
            <person name="Gurr S.J."/>
            <person name="Heiman D."/>
            <person name="Heitman J."/>
            <person name="Kosti I."/>
            <person name="Rossi A."/>
            <person name="Saif S."/>
            <person name="Samalova M."/>
            <person name="Saunders C.W."/>
            <person name="Shea T."/>
            <person name="Summerbell R.C."/>
            <person name="Xu J."/>
            <person name="Young S."/>
            <person name="Zeng Q."/>
            <person name="Birren B.W."/>
            <person name="Cuomo C.A."/>
            <person name="White T.C."/>
        </authorList>
    </citation>
    <scope>NUCLEOTIDE SEQUENCE [LARGE SCALE GENOMIC DNA]</scope>
    <source>
        <strain evidence="3">ATCC MYA-4605 / CBS 113480</strain>
    </source>
</reference>
<feature type="region of interest" description="Disordered" evidence="1">
    <location>
        <begin position="157"/>
        <end position="185"/>
    </location>
</feature>
<name>C5FEC4_ARTOC</name>
<protein>
    <submittedName>
        <fullName evidence="2">Uncharacterized protein</fullName>
    </submittedName>
</protein>
<evidence type="ECO:0000256" key="1">
    <source>
        <dbReference type="SAM" id="MobiDB-lite"/>
    </source>
</evidence>
<proteinExistence type="predicted"/>
<evidence type="ECO:0000313" key="3">
    <source>
        <dbReference type="Proteomes" id="UP000002035"/>
    </source>
</evidence>
<gene>
    <name evidence="2" type="ORF">MCYG_01046</name>
</gene>
<dbReference type="EMBL" id="DS995701">
    <property type="protein sequence ID" value="EEQ28158.1"/>
    <property type="molecule type" value="Genomic_DNA"/>
</dbReference>
<feature type="region of interest" description="Disordered" evidence="1">
    <location>
        <begin position="1"/>
        <end position="24"/>
    </location>
</feature>
<dbReference type="HOGENOM" id="CLU_1460955_0_0_1"/>
<dbReference type="GeneID" id="9228317"/>
<keyword evidence="3" id="KW-1185">Reference proteome</keyword>
<dbReference type="VEuPathDB" id="FungiDB:MCYG_01046"/>
<feature type="compositionally biased region" description="Basic and acidic residues" evidence="1">
    <location>
        <begin position="1"/>
        <end position="16"/>
    </location>
</feature>
<dbReference type="Proteomes" id="UP000002035">
    <property type="component" value="Unassembled WGS sequence"/>
</dbReference>
<evidence type="ECO:0000313" key="2">
    <source>
        <dbReference type="EMBL" id="EEQ28158.1"/>
    </source>
</evidence>
<dbReference type="AlphaFoldDB" id="C5FEC4"/>
<dbReference type="RefSeq" id="XP_002850942.1">
    <property type="nucleotide sequence ID" value="XM_002850896.1"/>
</dbReference>
<sequence>MMILELRDKNGQKGDNGRWLGNDNDTGEFPGGMDGAVPATYVSATMFLKLLRIGRSEEAPWRGGPGPFGLLLRLASEYVGEWRPFMDRMADVPPVLPPPSHGIDKLIPVGTNLPGPAATGGSEASFKKSLVTRNSQCAQMKTAVAFPPPTFRPWATRFPSSEAFSGDPAAPYAKELNQSTVPSPE</sequence>
<feature type="compositionally biased region" description="Polar residues" evidence="1">
    <location>
        <begin position="176"/>
        <end position="185"/>
    </location>
</feature>
<accession>C5FEC4</accession>